<dbReference type="InterPro" id="IPR050839">
    <property type="entry name" value="Rho-assoc_Ser/Thr_Kinase"/>
</dbReference>
<dbReference type="PANTHER" id="PTHR22988">
    <property type="entry name" value="MYOTONIC DYSTROPHY S/T KINASE-RELATED"/>
    <property type="match status" value="1"/>
</dbReference>
<keyword evidence="4" id="KW-0808">Transferase</keyword>
<protein>
    <recommendedName>
        <fullName evidence="1">non-specific serine/threonine protein kinase</fullName>
        <ecNumber evidence="1">2.7.11.1</ecNumber>
    </recommendedName>
</protein>
<feature type="region of interest" description="Disordered" evidence="12">
    <location>
        <begin position="907"/>
        <end position="935"/>
    </location>
</feature>
<evidence type="ECO:0000256" key="12">
    <source>
        <dbReference type="SAM" id="MobiDB-lite"/>
    </source>
</evidence>
<accession>A0AAN6UAB7</accession>
<dbReference type="Gene3D" id="3.30.200.20">
    <property type="entry name" value="Phosphorylase Kinase, domain 1"/>
    <property type="match status" value="1"/>
</dbReference>
<feature type="compositionally biased region" description="Low complexity" evidence="12">
    <location>
        <begin position="122"/>
        <end position="136"/>
    </location>
</feature>
<dbReference type="PANTHER" id="PTHR22988:SF71">
    <property type="entry name" value="CITRON RHO-INTERACTING KINASE"/>
    <property type="match status" value="1"/>
</dbReference>
<comment type="catalytic activity">
    <reaction evidence="9">
        <text>L-threonyl-[protein] + ATP = O-phospho-L-threonyl-[protein] + ADP + H(+)</text>
        <dbReference type="Rhea" id="RHEA:46608"/>
        <dbReference type="Rhea" id="RHEA-COMP:11060"/>
        <dbReference type="Rhea" id="RHEA-COMP:11605"/>
        <dbReference type="ChEBI" id="CHEBI:15378"/>
        <dbReference type="ChEBI" id="CHEBI:30013"/>
        <dbReference type="ChEBI" id="CHEBI:30616"/>
        <dbReference type="ChEBI" id="CHEBI:61977"/>
        <dbReference type="ChEBI" id="CHEBI:456216"/>
        <dbReference type="EC" id="2.7.11.1"/>
    </reaction>
</comment>
<sequence>MDMNEHLDQDPGHTGNSSPGFENTPEPVSGPSSLAACKSSSALSAKLRRHGVKVISALKSLTNSSSEQPVVMQQTSPAPTEHGTKSAFIHKMSNAISRPLEPTVVRRASAKNRPLLSGTFGTAVSPTASVSPTSPAQSGDSRTACSKTTASDIKSANITQLSTGKTSLDSMFRDADPNTVGRERNRYASHSPQRSRRNLDARAEGATLVPTHRNLDATQEAFLARCPPSIATVERAAAAKIYLETHFNELLASGPSPRQMRQQILETDLFNTARQRGMPLSAAERQMARAQFWRRESEHLREMRAMKTRNLKVLLGAASRTGGGSQARDYETVKVLGKGSFGVVRLVRDYRRGQVYAMKVIKKGKMLQTSQEGHLRAERDLLVASEGSRWIVPLVASFQDLSNLYLVMEYMPGGDFLNLLIRENILHESVARFYIAEIILCVEAAHSLKCIHRDIKPDNFLVSASGHLKISDFGLAFDGHWSHDTTYYNSHRDESLEPTKKRSHGIMASIRKHDKQDLHDGESLLNWRNRCGLRRSARSVVGTSQYMAPEWSVGVILFECIYGHTPFLSDEGRHQTKENILRHHETFGFPPRPTVSRRCQHLMLSMITDKEYRLCSERYRMKDLVTSSSSSSGANSKMRDIAGRYVFPYDAEDIKAHKWFRNVPWERLHELDPPLVPRLRSVDDTYYFDDGGSVSDGTESDADGCEENAGDAHDGAAEMALEAPSLLFPSPTCSIPGQTWPSPAVYSMTTPMTTFTYNSHHHPQHQPWDYSQNYSPCAAAATTTTTTTTTQDDFSIPPPLPSLESPVTPTPSILPQFPPSSLPHSFPTLLPTQEQLTFLRPLRYHLQTLALTVLAAPPHDKAGKLAALELYLDHYDDASAAGTAMTDAERAHLRKFVKRFAAAAGNGNNCGIGGNGNNSRRERERRRPRDRLLRDEGTKKVALEVRKRTAFLGYEWTRMRREGNDDREGFDGRQGQGGVTGGGDGAGGNDEENMFDEVGGGGGGAVKWEERQQRGGLHGWGEDVALMRAMYSGPWSLR</sequence>
<keyword evidence="2" id="KW-0723">Serine/threonine-protein kinase</keyword>
<dbReference type="Proteomes" id="UP001302602">
    <property type="component" value="Unassembled WGS sequence"/>
</dbReference>
<dbReference type="InterPro" id="IPR000961">
    <property type="entry name" value="AGC-kinase_C"/>
</dbReference>
<dbReference type="AlphaFoldDB" id="A0AAN6UAB7"/>
<feature type="region of interest" description="Disordered" evidence="12">
    <location>
        <begin position="690"/>
        <end position="710"/>
    </location>
</feature>
<evidence type="ECO:0000313" key="16">
    <source>
        <dbReference type="Proteomes" id="UP001302602"/>
    </source>
</evidence>
<dbReference type="SUPFAM" id="SSF56112">
    <property type="entry name" value="Protein kinase-like (PK-like)"/>
    <property type="match status" value="1"/>
</dbReference>
<feature type="domain" description="Protein kinase" evidence="13">
    <location>
        <begin position="330"/>
        <end position="625"/>
    </location>
</feature>
<keyword evidence="5 11" id="KW-0547">Nucleotide-binding</keyword>
<feature type="compositionally biased region" description="Low complexity" evidence="12">
    <location>
        <begin position="32"/>
        <end position="41"/>
    </location>
</feature>
<evidence type="ECO:0000256" key="9">
    <source>
        <dbReference type="ARBA" id="ARBA00047899"/>
    </source>
</evidence>
<evidence type="ECO:0000256" key="11">
    <source>
        <dbReference type="PROSITE-ProRule" id="PRU10141"/>
    </source>
</evidence>
<evidence type="ECO:0000256" key="5">
    <source>
        <dbReference type="ARBA" id="ARBA00022741"/>
    </source>
</evidence>
<comment type="catalytic activity">
    <reaction evidence="10">
        <text>L-seryl-[protein] + ATP = O-phospho-L-seryl-[protein] + ADP + H(+)</text>
        <dbReference type="Rhea" id="RHEA:17989"/>
        <dbReference type="Rhea" id="RHEA-COMP:9863"/>
        <dbReference type="Rhea" id="RHEA-COMP:11604"/>
        <dbReference type="ChEBI" id="CHEBI:15378"/>
        <dbReference type="ChEBI" id="CHEBI:29999"/>
        <dbReference type="ChEBI" id="CHEBI:30616"/>
        <dbReference type="ChEBI" id="CHEBI:83421"/>
        <dbReference type="ChEBI" id="CHEBI:456216"/>
        <dbReference type="EC" id="2.7.11.1"/>
    </reaction>
</comment>
<evidence type="ECO:0000256" key="1">
    <source>
        <dbReference type="ARBA" id="ARBA00012513"/>
    </source>
</evidence>
<evidence type="ECO:0000256" key="2">
    <source>
        <dbReference type="ARBA" id="ARBA00022527"/>
    </source>
</evidence>
<feature type="region of interest" description="Disordered" evidence="12">
    <location>
        <begin position="1"/>
        <end position="41"/>
    </location>
</feature>
<feature type="region of interest" description="Disordered" evidence="12">
    <location>
        <begin position="963"/>
        <end position="994"/>
    </location>
</feature>
<name>A0AAN6UAB7_9PEZI</name>
<evidence type="ECO:0000259" key="13">
    <source>
        <dbReference type="PROSITE" id="PS50011"/>
    </source>
</evidence>
<dbReference type="GO" id="GO:0005524">
    <property type="term" value="F:ATP binding"/>
    <property type="evidence" value="ECO:0007669"/>
    <property type="project" value="UniProtKB-UniRule"/>
</dbReference>
<comment type="caution">
    <text evidence="15">The sequence shown here is derived from an EMBL/GenBank/DDBJ whole genome shotgun (WGS) entry which is preliminary data.</text>
</comment>
<dbReference type="RefSeq" id="XP_062653113.1">
    <property type="nucleotide sequence ID" value="XM_062795060.1"/>
</dbReference>
<dbReference type="EMBL" id="MU853223">
    <property type="protein sequence ID" value="KAK4129342.1"/>
    <property type="molecule type" value="Genomic_DNA"/>
</dbReference>
<evidence type="ECO:0000256" key="7">
    <source>
        <dbReference type="ARBA" id="ARBA00022840"/>
    </source>
</evidence>
<feature type="compositionally biased region" description="Polar residues" evidence="12">
    <location>
        <begin position="137"/>
        <end position="150"/>
    </location>
</feature>
<keyword evidence="6 15" id="KW-0418">Kinase</keyword>
<feature type="region of interest" description="Disordered" evidence="12">
    <location>
        <begin position="168"/>
        <end position="200"/>
    </location>
</feature>
<evidence type="ECO:0000259" key="14">
    <source>
        <dbReference type="PROSITE" id="PS51285"/>
    </source>
</evidence>
<dbReference type="Pfam" id="PF00069">
    <property type="entry name" value="Pkinase"/>
    <property type="match status" value="1"/>
</dbReference>
<evidence type="ECO:0000256" key="8">
    <source>
        <dbReference type="ARBA" id="ARBA00038271"/>
    </source>
</evidence>
<keyword evidence="16" id="KW-1185">Reference proteome</keyword>
<dbReference type="PROSITE" id="PS50011">
    <property type="entry name" value="PROTEIN_KINASE_DOM"/>
    <property type="match status" value="1"/>
</dbReference>
<feature type="compositionally biased region" description="Acidic residues" evidence="12">
    <location>
        <begin position="698"/>
        <end position="709"/>
    </location>
</feature>
<feature type="compositionally biased region" description="Polar residues" evidence="12">
    <location>
        <begin position="63"/>
        <end position="78"/>
    </location>
</feature>
<dbReference type="PROSITE" id="PS00108">
    <property type="entry name" value="PROTEIN_KINASE_ST"/>
    <property type="match status" value="1"/>
</dbReference>
<dbReference type="Gene3D" id="1.10.510.10">
    <property type="entry name" value="Transferase(Phosphotransferase) domain 1"/>
    <property type="match status" value="1"/>
</dbReference>
<dbReference type="PROSITE" id="PS51285">
    <property type="entry name" value="AGC_KINASE_CTER"/>
    <property type="match status" value="1"/>
</dbReference>
<dbReference type="InterPro" id="IPR000719">
    <property type="entry name" value="Prot_kinase_dom"/>
</dbReference>
<evidence type="ECO:0000256" key="10">
    <source>
        <dbReference type="ARBA" id="ARBA00048679"/>
    </source>
</evidence>
<dbReference type="InterPro" id="IPR011009">
    <property type="entry name" value="Kinase-like_dom_sf"/>
</dbReference>
<feature type="compositionally biased region" description="Basic and acidic residues" evidence="12">
    <location>
        <begin position="171"/>
        <end position="186"/>
    </location>
</feature>
<dbReference type="GO" id="GO:0005737">
    <property type="term" value="C:cytoplasm"/>
    <property type="evidence" value="ECO:0007669"/>
    <property type="project" value="TreeGrafter"/>
</dbReference>
<evidence type="ECO:0000313" key="15">
    <source>
        <dbReference type="EMBL" id="KAK4129342.1"/>
    </source>
</evidence>
<feature type="compositionally biased region" description="Basic and acidic residues" evidence="12">
    <location>
        <begin position="919"/>
        <end position="935"/>
    </location>
</feature>
<feature type="compositionally biased region" description="Basic and acidic residues" evidence="12">
    <location>
        <begin position="1"/>
        <end position="11"/>
    </location>
</feature>
<dbReference type="InterPro" id="IPR008271">
    <property type="entry name" value="Ser/Thr_kinase_AS"/>
</dbReference>
<dbReference type="GO" id="GO:0031032">
    <property type="term" value="P:actomyosin structure organization"/>
    <property type="evidence" value="ECO:0007669"/>
    <property type="project" value="TreeGrafter"/>
</dbReference>
<evidence type="ECO:0000256" key="6">
    <source>
        <dbReference type="ARBA" id="ARBA00022777"/>
    </source>
</evidence>
<feature type="binding site" evidence="11">
    <location>
        <position position="363"/>
    </location>
    <ligand>
        <name>ATP</name>
        <dbReference type="ChEBI" id="CHEBI:30616"/>
    </ligand>
</feature>
<dbReference type="PROSITE" id="PS00107">
    <property type="entry name" value="PROTEIN_KINASE_ATP"/>
    <property type="match status" value="1"/>
</dbReference>
<gene>
    <name evidence="15" type="ORF">N657DRAFT_660724</name>
</gene>
<keyword evidence="7 11" id="KW-0067">ATP-binding</keyword>
<reference evidence="15" key="1">
    <citation type="journal article" date="2023" name="Mol. Phylogenet. Evol.">
        <title>Genome-scale phylogeny and comparative genomics of the fungal order Sordariales.</title>
        <authorList>
            <person name="Hensen N."/>
            <person name="Bonometti L."/>
            <person name="Westerberg I."/>
            <person name="Brannstrom I.O."/>
            <person name="Guillou S."/>
            <person name="Cros-Aarteil S."/>
            <person name="Calhoun S."/>
            <person name="Haridas S."/>
            <person name="Kuo A."/>
            <person name="Mondo S."/>
            <person name="Pangilinan J."/>
            <person name="Riley R."/>
            <person name="LaButti K."/>
            <person name="Andreopoulos B."/>
            <person name="Lipzen A."/>
            <person name="Chen C."/>
            <person name="Yan M."/>
            <person name="Daum C."/>
            <person name="Ng V."/>
            <person name="Clum A."/>
            <person name="Steindorff A."/>
            <person name="Ohm R.A."/>
            <person name="Martin F."/>
            <person name="Silar P."/>
            <person name="Natvig D.O."/>
            <person name="Lalanne C."/>
            <person name="Gautier V."/>
            <person name="Ament-Velasquez S.L."/>
            <person name="Kruys A."/>
            <person name="Hutchinson M.I."/>
            <person name="Powell A.J."/>
            <person name="Barry K."/>
            <person name="Miller A.N."/>
            <person name="Grigoriev I.V."/>
            <person name="Debuchy R."/>
            <person name="Gladieux P."/>
            <person name="Hiltunen Thoren M."/>
            <person name="Johannesson H."/>
        </authorList>
    </citation>
    <scope>NUCLEOTIDE SEQUENCE</scope>
    <source>
        <strain evidence="15">CBS 731.68</strain>
    </source>
</reference>
<dbReference type="InterPro" id="IPR017441">
    <property type="entry name" value="Protein_kinase_ATP_BS"/>
</dbReference>
<evidence type="ECO:0000256" key="4">
    <source>
        <dbReference type="ARBA" id="ARBA00022679"/>
    </source>
</evidence>
<dbReference type="EC" id="2.7.11.1" evidence="1"/>
<proteinExistence type="inferred from homology"/>
<feature type="compositionally biased region" description="Gly residues" evidence="12">
    <location>
        <begin position="972"/>
        <end position="988"/>
    </location>
</feature>
<keyword evidence="3" id="KW-0597">Phosphoprotein</keyword>
<feature type="domain" description="AGC-kinase C-terminal" evidence="14">
    <location>
        <begin position="661"/>
        <end position="767"/>
    </location>
</feature>
<dbReference type="GeneID" id="87831829"/>
<dbReference type="SMART" id="SM00220">
    <property type="entry name" value="S_TKc"/>
    <property type="match status" value="1"/>
</dbReference>
<dbReference type="GO" id="GO:0005856">
    <property type="term" value="C:cytoskeleton"/>
    <property type="evidence" value="ECO:0007669"/>
    <property type="project" value="TreeGrafter"/>
</dbReference>
<organism evidence="15 16">
    <name type="scientific">Parathielavia appendiculata</name>
    <dbReference type="NCBI Taxonomy" id="2587402"/>
    <lineage>
        <taxon>Eukaryota</taxon>
        <taxon>Fungi</taxon>
        <taxon>Dikarya</taxon>
        <taxon>Ascomycota</taxon>
        <taxon>Pezizomycotina</taxon>
        <taxon>Sordariomycetes</taxon>
        <taxon>Sordariomycetidae</taxon>
        <taxon>Sordariales</taxon>
        <taxon>Chaetomiaceae</taxon>
        <taxon>Parathielavia</taxon>
    </lineage>
</organism>
<dbReference type="GO" id="GO:0004674">
    <property type="term" value="F:protein serine/threonine kinase activity"/>
    <property type="evidence" value="ECO:0007669"/>
    <property type="project" value="UniProtKB-KW"/>
</dbReference>
<feature type="region of interest" description="Disordered" evidence="12">
    <location>
        <begin position="63"/>
        <end position="83"/>
    </location>
</feature>
<reference evidence="15" key="2">
    <citation type="submission" date="2023-05" db="EMBL/GenBank/DDBJ databases">
        <authorList>
            <consortium name="Lawrence Berkeley National Laboratory"/>
            <person name="Steindorff A."/>
            <person name="Hensen N."/>
            <person name="Bonometti L."/>
            <person name="Westerberg I."/>
            <person name="Brannstrom I.O."/>
            <person name="Guillou S."/>
            <person name="Cros-Aarteil S."/>
            <person name="Calhoun S."/>
            <person name="Haridas S."/>
            <person name="Kuo A."/>
            <person name="Mondo S."/>
            <person name="Pangilinan J."/>
            <person name="Riley R."/>
            <person name="Labutti K."/>
            <person name="Andreopoulos B."/>
            <person name="Lipzen A."/>
            <person name="Chen C."/>
            <person name="Yanf M."/>
            <person name="Daum C."/>
            <person name="Ng V."/>
            <person name="Clum A."/>
            <person name="Ohm R."/>
            <person name="Martin F."/>
            <person name="Silar P."/>
            <person name="Natvig D."/>
            <person name="Lalanne C."/>
            <person name="Gautier V."/>
            <person name="Ament-Velasquez S.L."/>
            <person name="Kruys A."/>
            <person name="Hutchinson M.I."/>
            <person name="Powell A.J."/>
            <person name="Barry K."/>
            <person name="Miller A.N."/>
            <person name="Grigoriev I.V."/>
            <person name="Debuchy R."/>
            <person name="Gladieux P."/>
            <person name="Thoren M.H."/>
            <person name="Johannesson H."/>
        </authorList>
    </citation>
    <scope>NUCLEOTIDE SEQUENCE</scope>
    <source>
        <strain evidence="15">CBS 731.68</strain>
    </source>
</reference>
<comment type="similarity">
    <text evidence="8">Belongs to the protein kinase superfamily. STE Ser/Thr protein kinase family. COT1 subfamily.</text>
</comment>
<feature type="region of interest" description="Disordered" evidence="12">
    <location>
        <begin position="116"/>
        <end position="150"/>
    </location>
</feature>
<evidence type="ECO:0000256" key="3">
    <source>
        <dbReference type="ARBA" id="ARBA00022553"/>
    </source>
</evidence>